<proteinExistence type="predicted"/>
<dbReference type="STRING" id="1882918.BCY86_00605"/>
<evidence type="ECO:0000313" key="2">
    <source>
        <dbReference type="Proteomes" id="UP000185544"/>
    </source>
</evidence>
<sequence>MNKAEWRVVTTPKAEQTTSIDVLKARTRDVLRKIALPDTKIVVTDPLFVEGTAVEAPIVLNVCGDYYEDIVPLSNQVQKILQETHGVDDIQIKYSPERSKPQVQLDRARVFASVGQITILGAKGSIKLVDVIKLN</sequence>
<dbReference type="Proteomes" id="UP000185544">
    <property type="component" value="Chromosome"/>
</dbReference>
<evidence type="ECO:0000313" key="1">
    <source>
        <dbReference type="EMBL" id="APR99342.1"/>
    </source>
</evidence>
<keyword evidence="2" id="KW-1185">Reference proteome</keyword>
<protein>
    <submittedName>
        <fullName evidence="1">Uncharacterized protein</fullName>
    </submittedName>
</protein>
<dbReference type="EMBL" id="CP016908">
    <property type="protein sequence ID" value="APR99342.1"/>
    <property type="molecule type" value="Genomic_DNA"/>
</dbReference>
<gene>
    <name evidence="1" type="ORF">BCY86_00605</name>
</gene>
<organism evidence="1 2">
    <name type="scientific">Pajaroellobacter abortibovis</name>
    <dbReference type="NCBI Taxonomy" id="1882918"/>
    <lineage>
        <taxon>Bacteria</taxon>
        <taxon>Pseudomonadati</taxon>
        <taxon>Myxococcota</taxon>
        <taxon>Polyangia</taxon>
        <taxon>Polyangiales</taxon>
        <taxon>Polyangiaceae</taxon>
    </lineage>
</organism>
<dbReference type="KEGG" id="pabo:BCY86_00605"/>
<accession>A0A1L6MV01</accession>
<dbReference type="AlphaFoldDB" id="A0A1L6MV01"/>
<reference evidence="1 2" key="1">
    <citation type="submission" date="2016-08" db="EMBL/GenBank/DDBJ databases">
        <title>Identification and validation of antigenic proteins from Pajaroellobacter abortibovis using de-novo genome sequence assembly and reverse vaccinology.</title>
        <authorList>
            <person name="Welly B.T."/>
            <person name="Miller M.R."/>
            <person name="Stott J.L."/>
            <person name="Blanchard M.T."/>
            <person name="Islas-Trejo A.D."/>
            <person name="O'Rourke S.M."/>
            <person name="Young A.E."/>
            <person name="Medrano J.F."/>
            <person name="Van Eenennaam A.L."/>
        </authorList>
    </citation>
    <scope>NUCLEOTIDE SEQUENCE [LARGE SCALE GENOMIC DNA]</scope>
    <source>
        <strain evidence="1 2">BTF92-0548A/99-0131</strain>
    </source>
</reference>
<dbReference type="RefSeq" id="WP_075275974.1">
    <property type="nucleotide sequence ID" value="NZ_CP016908.1"/>
</dbReference>
<name>A0A1L6MV01_9BACT</name>